<dbReference type="SUPFAM" id="SSF51101">
    <property type="entry name" value="Mannose-binding lectins"/>
    <property type="match status" value="1"/>
</dbReference>
<evidence type="ECO:0000313" key="4">
    <source>
        <dbReference type="EMBL" id="CAA7036308.1"/>
    </source>
</evidence>
<dbReference type="InterPro" id="IPR036404">
    <property type="entry name" value="Jacalin-like_lectin_dom_sf"/>
</dbReference>
<keyword evidence="5" id="KW-1185">Reference proteome</keyword>
<dbReference type="EMBL" id="CACVBM020001163">
    <property type="protein sequence ID" value="CAA7036308.1"/>
    <property type="molecule type" value="Genomic_DNA"/>
</dbReference>
<accession>A0A6D2JHH1</accession>
<evidence type="ECO:0000256" key="2">
    <source>
        <dbReference type="ARBA" id="ARBA00022734"/>
    </source>
</evidence>
<dbReference type="PROSITE" id="PS51752">
    <property type="entry name" value="JACALIN_LECTIN"/>
    <property type="match status" value="1"/>
</dbReference>
<protein>
    <recommendedName>
        <fullName evidence="3">Jacalin-type lectin domain-containing protein</fullName>
    </recommendedName>
</protein>
<evidence type="ECO:0000313" key="5">
    <source>
        <dbReference type="Proteomes" id="UP000467841"/>
    </source>
</evidence>
<sequence length="184" mass="20460">MDLSNVCGRWRVHTDSLGITGIEIQYVAKEKFHIRVHGMANNFLTFLTSSGRSQWLGLDLDQGTLTSTPFVLEPQGGKMEKLLGFVGTSGERINSLGARFGLASLPAKRRFPTSEKHPAIVGAKGFSFDDGVRKVTVKGNMRIQYVEDDHFQIREQRSTTHGQGEEVDFEVEYPEVASYGPVLQ</sequence>
<proteinExistence type="inferred from homology"/>
<comment type="caution">
    <text evidence="4">The sequence shown here is derived from an EMBL/GenBank/DDBJ whole genome shotgun (WGS) entry which is preliminary data.</text>
</comment>
<dbReference type="InterPro" id="IPR001229">
    <property type="entry name" value="Jacalin-like_lectin_dom"/>
</dbReference>
<gene>
    <name evidence="4" type="ORF">MERR_LOCUS23543</name>
</gene>
<dbReference type="OrthoDB" id="10519410at2759"/>
<feature type="domain" description="Jacalin-type lectin" evidence="3">
    <location>
        <begin position="1"/>
        <end position="102"/>
    </location>
</feature>
<organism evidence="4 5">
    <name type="scientific">Microthlaspi erraticum</name>
    <dbReference type="NCBI Taxonomy" id="1685480"/>
    <lineage>
        <taxon>Eukaryota</taxon>
        <taxon>Viridiplantae</taxon>
        <taxon>Streptophyta</taxon>
        <taxon>Embryophyta</taxon>
        <taxon>Tracheophyta</taxon>
        <taxon>Spermatophyta</taxon>
        <taxon>Magnoliopsida</taxon>
        <taxon>eudicotyledons</taxon>
        <taxon>Gunneridae</taxon>
        <taxon>Pentapetalae</taxon>
        <taxon>rosids</taxon>
        <taxon>malvids</taxon>
        <taxon>Brassicales</taxon>
        <taxon>Brassicaceae</taxon>
        <taxon>Coluteocarpeae</taxon>
        <taxon>Microthlaspi</taxon>
    </lineage>
</organism>
<dbReference type="GO" id="GO:0030246">
    <property type="term" value="F:carbohydrate binding"/>
    <property type="evidence" value="ECO:0007669"/>
    <property type="project" value="UniProtKB-KW"/>
</dbReference>
<evidence type="ECO:0000256" key="1">
    <source>
        <dbReference type="ARBA" id="ARBA00006568"/>
    </source>
</evidence>
<dbReference type="Proteomes" id="UP000467841">
    <property type="component" value="Unassembled WGS sequence"/>
</dbReference>
<reference evidence="4" key="1">
    <citation type="submission" date="2020-01" db="EMBL/GenBank/DDBJ databases">
        <authorList>
            <person name="Mishra B."/>
        </authorList>
    </citation>
    <scope>NUCLEOTIDE SEQUENCE [LARGE SCALE GENOMIC DNA]</scope>
</reference>
<comment type="similarity">
    <text evidence="1">Belongs to the jacalin lectin family.</text>
</comment>
<dbReference type="Gene3D" id="2.100.10.30">
    <property type="entry name" value="Jacalin-like lectin domain"/>
    <property type="match status" value="1"/>
</dbReference>
<evidence type="ECO:0000259" key="3">
    <source>
        <dbReference type="PROSITE" id="PS51752"/>
    </source>
</evidence>
<name>A0A6D2JHH1_9BRAS</name>
<keyword evidence="2" id="KW-0430">Lectin</keyword>
<dbReference type="AlphaFoldDB" id="A0A6D2JHH1"/>